<dbReference type="AlphaFoldDB" id="A0A5M9WVL2"/>
<proteinExistence type="predicted"/>
<comment type="caution">
    <text evidence="1">The sequence shown here is derived from an EMBL/GenBank/DDBJ whole genome shotgun (WGS) entry which is preliminary data.</text>
</comment>
<reference evidence="1 2" key="1">
    <citation type="journal article" date="2019" name="J. Ind. Microbiol. Biotechnol.">
        <title>Paenibacillus amylolyticus 27C64 has a diverse set of carbohydrate-active enzymes and complete pectin deconstruction system.</title>
        <authorList>
            <person name="Keggi C."/>
            <person name="Doran-Peterson J."/>
        </authorList>
    </citation>
    <scope>NUCLEOTIDE SEQUENCE [LARGE SCALE GENOMIC DNA]</scope>
    <source>
        <strain evidence="1 2">27C64</strain>
    </source>
</reference>
<dbReference type="OrthoDB" id="10000956at2"/>
<dbReference type="Proteomes" id="UP000323664">
    <property type="component" value="Unassembled WGS sequence"/>
</dbReference>
<protein>
    <submittedName>
        <fullName evidence="1">Uncharacterized protein</fullName>
    </submittedName>
</protein>
<sequence>MRKIMYFILILLIFIVFFYNTNVYPKLYAWYASTQINYVEKSIKLNTANYQNIRDIKVSESSITGEGENNDPSIIIPLDDGPVTTINFDITVLQDDTVQVFYLDKDNSSFNEIHSLKTLVHNGDNVVTLKIPIEASLKPMISIRIDPVQTNQRFSIKNLYINK</sequence>
<dbReference type="EMBL" id="RIAS01000009">
    <property type="protein sequence ID" value="KAA8785641.1"/>
    <property type="molecule type" value="Genomic_DNA"/>
</dbReference>
<evidence type="ECO:0000313" key="2">
    <source>
        <dbReference type="Proteomes" id="UP000323664"/>
    </source>
</evidence>
<dbReference type="RefSeq" id="WP_123065399.1">
    <property type="nucleotide sequence ID" value="NZ_RIAS01000009.1"/>
</dbReference>
<organism evidence="1 2">
    <name type="scientific">Paenibacillus amylolyticus</name>
    <dbReference type="NCBI Taxonomy" id="1451"/>
    <lineage>
        <taxon>Bacteria</taxon>
        <taxon>Bacillati</taxon>
        <taxon>Bacillota</taxon>
        <taxon>Bacilli</taxon>
        <taxon>Bacillales</taxon>
        <taxon>Paenibacillaceae</taxon>
        <taxon>Paenibacillus</taxon>
    </lineage>
</organism>
<evidence type="ECO:0000313" key="1">
    <source>
        <dbReference type="EMBL" id="KAA8785641.1"/>
    </source>
</evidence>
<accession>A0A5M9WVL2</accession>
<name>A0A5M9WVL2_PAEAM</name>
<gene>
    <name evidence="1" type="ORF">EC604_17510</name>
</gene>